<dbReference type="InterPro" id="IPR001478">
    <property type="entry name" value="PDZ"/>
</dbReference>
<evidence type="ECO:0000256" key="8">
    <source>
        <dbReference type="ARBA" id="ARBA00022989"/>
    </source>
</evidence>
<dbReference type="CDD" id="cd23081">
    <property type="entry name" value="cpPDZ_EcRseP-like"/>
    <property type="match status" value="1"/>
</dbReference>
<dbReference type="SMART" id="SM00228">
    <property type="entry name" value="PDZ"/>
    <property type="match status" value="1"/>
</dbReference>
<keyword evidence="14" id="KW-1185">Reference proteome</keyword>
<dbReference type="GO" id="GO:0006508">
    <property type="term" value="P:proteolysis"/>
    <property type="evidence" value="ECO:0007669"/>
    <property type="project" value="UniProtKB-KW"/>
</dbReference>
<dbReference type="InterPro" id="IPR041489">
    <property type="entry name" value="PDZ_6"/>
</dbReference>
<evidence type="ECO:0000256" key="3">
    <source>
        <dbReference type="ARBA" id="ARBA00007931"/>
    </source>
</evidence>
<sequence>MLKTLLVFLIIFSIIVIIHEYGHLFWAKRAGILVREFSLGMGPKIFAKQAKDGTTYTIRALPMGGYVRLAGLNEEAEVQPGQSMGLTFNNENQVVRINLSESIDINELPVRLDRADLVNDMVVDVYEQGKEELITYSVDKEAEIIERDGTVIRVAPLANRYESASVFNKILTNFGGPLNNFILSIIAFAIVGFLLPGIPTNSNQIGQIVENSPAAHAGLQAGDKITSVNNQSTKNWQELVDRIGNYPKETVRLEIQRNDQVIEKQVQLAENEQGNGSLGITISESTAIKDRLLFGFTATYRTFIMVMSALATLFTRGFDLNMLGGPVAMAQATSTVANKGMIDIIAFLASLSTNLGIVNLLPIPALDGGKIVLNLIELVRGKPISQEKEGLVTMVGVVLVLILMIAVTWNDIMRAFF</sequence>
<dbReference type="Pfam" id="PF02163">
    <property type="entry name" value="Peptidase_M50"/>
    <property type="match status" value="1"/>
</dbReference>
<feature type="transmembrane region" description="Helical" evidence="11">
    <location>
        <begin position="390"/>
        <end position="409"/>
    </location>
</feature>
<keyword evidence="10 11" id="KW-0472">Membrane</keyword>
<dbReference type="OrthoDB" id="9782003at2"/>
<comment type="subcellular location">
    <subcellularLocation>
        <location evidence="2">Membrane</location>
        <topology evidence="2">Multi-pass membrane protein</topology>
    </subcellularLocation>
</comment>
<dbReference type="PROSITE" id="PS50106">
    <property type="entry name" value="PDZ"/>
    <property type="match status" value="1"/>
</dbReference>
<feature type="transmembrane region" description="Helical" evidence="11">
    <location>
        <begin position="6"/>
        <end position="26"/>
    </location>
</feature>
<evidence type="ECO:0000259" key="12">
    <source>
        <dbReference type="PROSITE" id="PS50106"/>
    </source>
</evidence>
<evidence type="ECO:0000256" key="9">
    <source>
        <dbReference type="ARBA" id="ARBA00023049"/>
    </source>
</evidence>
<evidence type="ECO:0000256" key="4">
    <source>
        <dbReference type="ARBA" id="ARBA00022670"/>
    </source>
</evidence>
<evidence type="ECO:0000256" key="11">
    <source>
        <dbReference type="RuleBase" id="RU362031"/>
    </source>
</evidence>
<keyword evidence="9 11" id="KW-0482">Metalloprotease</keyword>
<dbReference type="SUPFAM" id="SSF50156">
    <property type="entry name" value="PDZ domain-like"/>
    <property type="match status" value="1"/>
</dbReference>
<dbReference type="Gene3D" id="2.30.42.10">
    <property type="match status" value="1"/>
</dbReference>
<dbReference type="RefSeq" id="WP_090288816.1">
    <property type="nucleotide sequence ID" value="NZ_FNCK01000001.1"/>
</dbReference>
<evidence type="ECO:0000256" key="7">
    <source>
        <dbReference type="ARBA" id="ARBA00022833"/>
    </source>
</evidence>
<evidence type="ECO:0000256" key="2">
    <source>
        <dbReference type="ARBA" id="ARBA00004141"/>
    </source>
</evidence>
<dbReference type="GO" id="GO:0046872">
    <property type="term" value="F:metal ion binding"/>
    <property type="evidence" value="ECO:0007669"/>
    <property type="project" value="UniProtKB-KW"/>
</dbReference>
<dbReference type="EMBL" id="FNCK01000001">
    <property type="protein sequence ID" value="SDF80835.1"/>
    <property type="molecule type" value="Genomic_DNA"/>
</dbReference>
<gene>
    <name evidence="13" type="ORF">SAMN05421791_101109</name>
</gene>
<keyword evidence="8 11" id="KW-1133">Transmembrane helix</keyword>
<keyword evidence="6 11" id="KW-0378">Hydrolase</keyword>
<name>A0A1G7P3H0_9LACT</name>
<feature type="transmembrane region" description="Helical" evidence="11">
    <location>
        <begin position="178"/>
        <end position="198"/>
    </location>
</feature>
<dbReference type="NCBIfam" id="TIGR00054">
    <property type="entry name" value="RIP metalloprotease RseP"/>
    <property type="match status" value="1"/>
</dbReference>
<evidence type="ECO:0000313" key="13">
    <source>
        <dbReference type="EMBL" id="SDF80835.1"/>
    </source>
</evidence>
<dbReference type="GO" id="GO:0004222">
    <property type="term" value="F:metalloendopeptidase activity"/>
    <property type="evidence" value="ECO:0007669"/>
    <property type="project" value="InterPro"/>
</dbReference>
<feature type="transmembrane region" description="Helical" evidence="11">
    <location>
        <begin position="292"/>
        <end position="314"/>
    </location>
</feature>
<dbReference type="InterPro" id="IPR004387">
    <property type="entry name" value="Pept_M50_Zn"/>
</dbReference>
<evidence type="ECO:0000313" key="14">
    <source>
        <dbReference type="Proteomes" id="UP000199708"/>
    </source>
</evidence>
<comment type="similarity">
    <text evidence="3 11">Belongs to the peptidase M50B family.</text>
</comment>
<keyword evidence="5 11" id="KW-0812">Transmembrane</keyword>
<accession>A0A1G7P3H0</accession>
<dbReference type="PANTHER" id="PTHR42837">
    <property type="entry name" value="REGULATOR OF SIGMA-E PROTEASE RSEP"/>
    <property type="match status" value="1"/>
</dbReference>
<organism evidence="13 14">
    <name type="scientific">Facklamia miroungae</name>
    <dbReference type="NCBI Taxonomy" id="120956"/>
    <lineage>
        <taxon>Bacteria</taxon>
        <taxon>Bacillati</taxon>
        <taxon>Bacillota</taxon>
        <taxon>Bacilli</taxon>
        <taxon>Lactobacillales</taxon>
        <taxon>Aerococcaceae</taxon>
        <taxon>Facklamia</taxon>
    </lineage>
</organism>
<protein>
    <recommendedName>
        <fullName evidence="11">Zinc metalloprotease</fullName>
        <ecNumber evidence="11">3.4.24.-</ecNumber>
    </recommendedName>
</protein>
<evidence type="ECO:0000256" key="6">
    <source>
        <dbReference type="ARBA" id="ARBA00022801"/>
    </source>
</evidence>
<feature type="domain" description="PDZ" evidence="12">
    <location>
        <begin position="191"/>
        <end position="235"/>
    </location>
</feature>
<keyword evidence="7 11" id="KW-0862">Zinc</keyword>
<comment type="cofactor">
    <cofactor evidence="1 11">
        <name>Zn(2+)</name>
        <dbReference type="ChEBI" id="CHEBI:29105"/>
    </cofactor>
</comment>
<dbReference type="InterPro" id="IPR036034">
    <property type="entry name" value="PDZ_sf"/>
</dbReference>
<dbReference type="STRING" id="120956.SAMN05421791_101109"/>
<proteinExistence type="inferred from homology"/>
<dbReference type="CDD" id="cd06163">
    <property type="entry name" value="S2P-M50_PDZ_RseP-like"/>
    <property type="match status" value="1"/>
</dbReference>
<dbReference type="InterPro" id="IPR008915">
    <property type="entry name" value="Peptidase_M50"/>
</dbReference>
<dbReference type="GO" id="GO:0016020">
    <property type="term" value="C:membrane"/>
    <property type="evidence" value="ECO:0007669"/>
    <property type="project" value="UniProtKB-SubCell"/>
</dbReference>
<dbReference type="Proteomes" id="UP000199708">
    <property type="component" value="Unassembled WGS sequence"/>
</dbReference>
<evidence type="ECO:0000256" key="10">
    <source>
        <dbReference type="ARBA" id="ARBA00023136"/>
    </source>
</evidence>
<reference evidence="13 14" key="1">
    <citation type="submission" date="2016-10" db="EMBL/GenBank/DDBJ databases">
        <authorList>
            <person name="de Groot N.N."/>
        </authorList>
    </citation>
    <scope>NUCLEOTIDE SEQUENCE [LARGE SCALE GENOMIC DNA]</scope>
    <source>
        <strain evidence="13 14">ATCC BAA-466</strain>
    </source>
</reference>
<keyword evidence="11" id="KW-0479">Metal-binding</keyword>
<dbReference type="PANTHER" id="PTHR42837:SF2">
    <property type="entry name" value="MEMBRANE METALLOPROTEASE ARASP2, CHLOROPLASTIC-RELATED"/>
    <property type="match status" value="1"/>
</dbReference>
<dbReference type="AlphaFoldDB" id="A0A1G7P3H0"/>
<dbReference type="Pfam" id="PF17820">
    <property type="entry name" value="PDZ_6"/>
    <property type="match status" value="1"/>
</dbReference>
<evidence type="ECO:0000256" key="5">
    <source>
        <dbReference type="ARBA" id="ARBA00022692"/>
    </source>
</evidence>
<dbReference type="EC" id="3.4.24.-" evidence="11"/>
<keyword evidence="4 13" id="KW-0645">Protease</keyword>
<evidence type="ECO:0000256" key="1">
    <source>
        <dbReference type="ARBA" id="ARBA00001947"/>
    </source>
</evidence>